<accession>A0AAU7DF31</accession>
<feature type="transmembrane region" description="Helical" evidence="3">
    <location>
        <begin position="51"/>
        <end position="76"/>
    </location>
</feature>
<feature type="transmembrane region" description="Helical" evidence="3">
    <location>
        <begin position="21"/>
        <end position="45"/>
    </location>
</feature>
<evidence type="ECO:0000259" key="4">
    <source>
        <dbReference type="PROSITE" id="PS50887"/>
    </source>
</evidence>
<feature type="transmembrane region" description="Helical" evidence="3">
    <location>
        <begin position="193"/>
        <end position="210"/>
    </location>
</feature>
<dbReference type="SUPFAM" id="SSF55073">
    <property type="entry name" value="Nucleotide cyclase"/>
    <property type="match status" value="1"/>
</dbReference>
<evidence type="ECO:0000256" key="3">
    <source>
        <dbReference type="SAM" id="Phobius"/>
    </source>
</evidence>
<feature type="transmembrane region" description="Helical" evidence="3">
    <location>
        <begin position="266"/>
        <end position="285"/>
    </location>
</feature>
<feature type="transmembrane region" description="Helical" evidence="3">
    <location>
        <begin position="88"/>
        <end position="105"/>
    </location>
</feature>
<protein>
    <recommendedName>
        <fullName evidence="1">diguanylate cyclase</fullName>
        <ecNumber evidence="1">2.7.7.65</ecNumber>
    </recommendedName>
</protein>
<name>A0AAU7DF31_9BACT</name>
<feature type="transmembrane region" description="Helical" evidence="3">
    <location>
        <begin position="222"/>
        <end position="246"/>
    </location>
</feature>
<dbReference type="Gene3D" id="3.30.70.270">
    <property type="match status" value="1"/>
</dbReference>
<keyword evidence="5" id="KW-0548">Nucleotidyltransferase</keyword>
<dbReference type="GO" id="GO:0043709">
    <property type="term" value="P:cell adhesion involved in single-species biofilm formation"/>
    <property type="evidence" value="ECO:0007669"/>
    <property type="project" value="TreeGrafter"/>
</dbReference>
<keyword evidence="3" id="KW-0472">Membrane</keyword>
<dbReference type="EMBL" id="CP121196">
    <property type="protein sequence ID" value="XBH15873.1"/>
    <property type="molecule type" value="Genomic_DNA"/>
</dbReference>
<dbReference type="AlphaFoldDB" id="A0AAU7DF31"/>
<evidence type="ECO:0000256" key="2">
    <source>
        <dbReference type="ARBA" id="ARBA00034247"/>
    </source>
</evidence>
<comment type="catalytic activity">
    <reaction evidence="2">
        <text>2 GTP = 3',3'-c-di-GMP + 2 diphosphate</text>
        <dbReference type="Rhea" id="RHEA:24898"/>
        <dbReference type="ChEBI" id="CHEBI:33019"/>
        <dbReference type="ChEBI" id="CHEBI:37565"/>
        <dbReference type="ChEBI" id="CHEBI:58805"/>
        <dbReference type="EC" id="2.7.7.65"/>
    </reaction>
</comment>
<dbReference type="InterPro" id="IPR043128">
    <property type="entry name" value="Rev_trsase/Diguanyl_cyclase"/>
</dbReference>
<reference evidence="5" key="1">
    <citation type="submission" date="2023-03" db="EMBL/GenBank/DDBJ databases">
        <title>Edaphobacter sp.</title>
        <authorList>
            <person name="Huber K.J."/>
            <person name="Papendorf J."/>
            <person name="Pilke C."/>
            <person name="Bunk B."/>
            <person name="Sproeer C."/>
            <person name="Pester M."/>
        </authorList>
    </citation>
    <scope>NUCLEOTIDE SEQUENCE</scope>
    <source>
        <strain evidence="5">DSM 110680</strain>
    </source>
</reference>
<dbReference type="GO" id="GO:1902201">
    <property type="term" value="P:negative regulation of bacterial-type flagellum-dependent cell motility"/>
    <property type="evidence" value="ECO:0007669"/>
    <property type="project" value="TreeGrafter"/>
</dbReference>
<dbReference type="NCBIfam" id="TIGR00254">
    <property type="entry name" value="GGDEF"/>
    <property type="match status" value="1"/>
</dbReference>
<dbReference type="InterPro" id="IPR000160">
    <property type="entry name" value="GGDEF_dom"/>
</dbReference>
<dbReference type="EC" id="2.7.7.65" evidence="1"/>
<keyword evidence="3" id="KW-0812">Transmembrane</keyword>
<dbReference type="InterPro" id="IPR029787">
    <property type="entry name" value="Nucleotide_cyclase"/>
</dbReference>
<keyword evidence="3" id="KW-1133">Transmembrane helix</keyword>
<gene>
    <name evidence="5" type="ORF">P8935_14995</name>
</gene>
<dbReference type="SMART" id="SM00267">
    <property type="entry name" value="GGDEF"/>
    <property type="match status" value="1"/>
</dbReference>
<feature type="domain" description="GGDEF" evidence="4">
    <location>
        <begin position="328"/>
        <end position="456"/>
    </location>
</feature>
<dbReference type="GO" id="GO:0005886">
    <property type="term" value="C:plasma membrane"/>
    <property type="evidence" value="ECO:0007669"/>
    <property type="project" value="TreeGrafter"/>
</dbReference>
<dbReference type="GO" id="GO:0052621">
    <property type="term" value="F:diguanylate cyclase activity"/>
    <property type="evidence" value="ECO:0007669"/>
    <property type="project" value="UniProtKB-EC"/>
</dbReference>
<organism evidence="5">
    <name type="scientific">Telmatobacter sp. DSM 110680</name>
    <dbReference type="NCBI Taxonomy" id="3036704"/>
    <lineage>
        <taxon>Bacteria</taxon>
        <taxon>Pseudomonadati</taxon>
        <taxon>Acidobacteriota</taxon>
        <taxon>Terriglobia</taxon>
        <taxon>Terriglobales</taxon>
        <taxon>Acidobacteriaceae</taxon>
        <taxon>Telmatobacter</taxon>
    </lineage>
</organism>
<dbReference type="Pfam" id="PF00990">
    <property type="entry name" value="GGDEF"/>
    <property type="match status" value="1"/>
</dbReference>
<dbReference type="PANTHER" id="PTHR45138:SF9">
    <property type="entry name" value="DIGUANYLATE CYCLASE DGCM-RELATED"/>
    <property type="match status" value="1"/>
</dbReference>
<feature type="transmembrane region" description="Helical" evidence="3">
    <location>
        <begin position="163"/>
        <end position="187"/>
    </location>
</feature>
<evidence type="ECO:0000256" key="1">
    <source>
        <dbReference type="ARBA" id="ARBA00012528"/>
    </source>
</evidence>
<proteinExistence type="predicted"/>
<dbReference type="InterPro" id="IPR050469">
    <property type="entry name" value="Diguanylate_Cyclase"/>
</dbReference>
<dbReference type="CDD" id="cd01949">
    <property type="entry name" value="GGDEF"/>
    <property type="match status" value="1"/>
</dbReference>
<sequence length="456" mass="49534">MPLRTATLPPGEPDPALVEKLAVVQQVCLGIVALIALTVFSSWIYPPFATYLPAFATRMSIPMALTVLLCALSLAISEPGNHLSLPRAARYIAAQAGILAVLILLESTFRLFPAVDTLLEADRAPGNTGGLPVHSPTAFVLLSLAMMLVNSSGAFLKRVADGLVPLMCLMTLVLLSENMFGAVGLLRLSADNMISPLILTCLVLLTWVVAMRQAAQGVWSIFVGAGIGSRIARGFAPVLLVIPFLIEVARTRFLLKDLVPEQYGAAILTSLAAGLSMVLLLVLVWRINSMEKEIHDLTLRDELTGLYNMRGFYLLGEQTLRLAQRAELPFSVLFIDLDGLKKINDDLGHNMGSSYLAETGEVVMACFRETDVKGRFGGDEFVVAGQFSMVGIELAASRLKSMAEQRNAAVTRKYPLSLSVGYVTLDHPSTESLKELVRRADEAMYREKRSKKVARA</sequence>
<dbReference type="PROSITE" id="PS50887">
    <property type="entry name" value="GGDEF"/>
    <property type="match status" value="1"/>
</dbReference>
<keyword evidence="5" id="KW-0808">Transferase</keyword>
<dbReference type="RefSeq" id="WP_348261106.1">
    <property type="nucleotide sequence ID" value="NZ_CP121196.1"/>
</dbReference>
<feature type="transmembrane region" description="Helical" evidence="3">
    <location>
        <begin position="138"/>
        <end position="156"/>
    </location>
</feature>
<evidence type="ECO:0000313" key="5">
    <source>
        <dbReference type="EMBL" id="XBH15873.1"/>
    </source>
</evidence>
<dbReference type="PANTHER" id="PTHR45138">
    <property type="entry name" value="REGULATORY COMPONENTS OF SENSORY TRANSDUCTION SYSTEM"/>
    <property type="match status" value="1"/>
</dbReference>